<dbReference type="CDD" id="cd03245">
    <property type="entry name" value="ABCC_bacteriocin_exporters"/>
    <property type="match status" value="1"/>
</dbReference>
<dbReference type="Gene3D" id="3.40.50.300">
    <property type="entry name" value="P-loop containing nucleotide triphosphate hydrolases"/>
    <property type="match status" value="1"/>
</dbReference>
<evidence type="ECO:0000256" key="4">
    <source>
        <dbReference type="ARBA" id="ARBA00022692"/>
    </source>
</evidence>
<dbReference type="PROSITE" id="PS50893">
    <property type="entry name" value="ABC_TRANSPORTER_2"/>
    <property type="match status" value="1"/>
</dbReference>
<evidence type="ECO:0000313" key="14">
    <source>
        <dbReference type="Proteomes" id="UP000094769"/>
    </source>
</evidence>
<keyword evidence="3" id="KW-1003">Cell membrane</keyword>
<dbReference type="Pfam" id="PF00005">
    <property type="entry name" value="ABC_tran"/>
    <property type="match status" value="1"/>
</dbReference>
<dbReference type="SUPFAM" id="SSF90123">
    <property type="entry name" value="ABC transporter transmembrane region"/>
    <property type="match status" value="1"/>
</dbReference>
<gene>
    <name evidence="13" type="primary">apxIB</name>
    <name evidence="13" type="ORF">CODIS_36150</name>
</gene>
<feature type="domain" description="ABC transmembrane type-1" evidence="11">
    <location>
        <begin position="182"/>
        <end position="460"/>
    </location>
</feature>
<sequence length="736" mass="81578">MSDIKAQQQQQDVIEEWKHPTDGSAFDDPLLDCLVFLTRYYGRVHSHDALRAGLPLENHRLTPELFLRAAERAQLSARIVRRSIQKINSLVLPAVLLLKNRQSCVLMERSADGNQLTIMQPESGEGTHQIAIDDLEQQYSGYAIFIRLEHRFDDRTPEVLRLNTRHWFWGTLVKSWRIYRDVLVSSLLINLFALASPLFIMNVYDRVVPNNAIETLWVLAIGIFIVYSFDIVMRSLRGYFIDVAGKKSDILLSSMLFERVLGIKMAARPPSVGAFANNLREFESIRDFITSATVVTLVDLPFVLLFILVIWFIGGPLVYVPVVCIPIVILYGILIQSPLRRSVEATYRASAQKGATLIESLTAVETIKHLGAESEVQRKWEQLTGHIAQWGVRSRLLSASVSNVATFFQQMSQVGIVVLGVYLIAEGELSMGALIAGVILVGRAMAPMAQVANLAVRYYQAKTALGSLNSVMELPVERPEGKSFLSREQFQGDIELDDVTFTYPGEEKATLRNVSMSISSGEKVAIIGKVGSGKTTIEKLMQGLYDPDSGAVRIDGADLRQVDPADLRRSIGYVPQDIMLFYGSVRDNIVLGAPYADDNDILQVAQIAGVMDFVNQHPHGFDMQVGERGEHLSGGQRQAIAIARALLLDPPVLMLDEPSNSMDNSTEAILKRQLSKYAEDKTLILVTHRSSLLELVDRLIVIDGGRVIADGPKAQVLEALKQSRGGNSAKPAEVSK</sequence>
<dbReference type="OrthoDB" id="9806127at2"/>
<dbReference type="FunFam" id="3.40.50.300:FF:000299">
    <property type="entry name" value="ABC transporter ATP-binding protein/permease"/>
    <property type="match status" value="1"/>
</dbReference>
<reference evidence="13 14" key="1">
    <citation type="submission" date="2016-06" db="EMBL/GenBank/DDBJ databases">
        <title>Genome sequence of endosymbiont of Candidatus Endolucinida thiodiazotropha.</title>
        <authorList>
            <person name="Poehlein A."/>
            <person name="Koenig S."/>
            <person name="Heiden S.E."/>
            <person name="Thuermer A."/>
            <person name="Voget S."/>
            <person name="Daniel R."/>
            <person name="Markert S."/>
            <person name="Gros O."/>
            <person name="Schweder T."/>
        </authorList>
    </citation>
    <scope>NUCLEOTIDE SEQUENCE [LARGE SCALE GENOMIC DNA]</scope>
    <source>
        <strain evidence="13 14">COS</strain>
    </source>
</reference>
<feature type="transmembrane region" description="Helical" evidence="9">
    <location>
        <begin position="288"/>
        <end position="312"/>
    </location>
</feature>
<keyword evidence="4 9" id="KW-0812">Transmembrane</keyword>
<proteinExistence type="predicted"/>
<dbReference type="GO" id="GO:0005886">
    <property type="term" value="C:plasma membrane"/>
    <property type="evidence" value="ECO:0007669"/>
    <property type="project" value="UniProtKB-SubCell"/>
</dbReference>
<protein>
    <submittedName>
        <fullName evidence="13">Toxin RTX-I translocation ATP-binding protein</fullName>
    </submittedName>
</protein>
<evidence type="ECO:0000256" key="2">
    <source>
        <dbReference type="ARBA" id="ARBA00022448"/>
    </source>
</evidence>
<dbReference type="Proteomes" id="UP000094769">
    <property type="component" value="Unassembled WGS sequence"/>
</dbReference>
<dbReference type="NCBIfam" id="TIGR03375">
    <property type="entry name" value="type_I_sec_LssB"/>
    <property type="match status" value="1"/>
</dbReference>
<feature type="transmembrane region" description="Helical" evidence="9">
    <location>
        <begin position="182"/>
        <end position="204"/>
    </location>
</feature>
<dbReference type="InterPro" id="IPR036640">
    <property type="entry name" value="ABC1_TM_sf"/>
</dbReference>
<dbReference type="Gene3D" id="1.20.1560.10">
    <property type="entry name" value="ABC transporter type 1, transmembrane domain"/>
    <property type="match status" value="1"/>
</dbReference>
<feature type="transmembrane region" description="Helical" evidence="9">
    <location>
        <begin position="216"/>
        <end position="233"/>
    </location>
</feature>
<dbReference type="InterPro" id="IPR017871">
    <property type="entry name" value="ABC_transporter-like_CS"/>
</dbReference>
<keyword evidence="2" id="KW-0813">Transport</keyword>
<dbReference type="PROSITE" id="PS00211">
    <property type="entry name" value="ABC_TRANSPORTER_1"/>
    <property type="match status" value="1"/>
</dbReference>
<evidence type="ECO:0000259" key="10">
    <source>
        <dbReference type="PROSITE" id="PS50893"/>
    </source>
</evidence>
<evidence type="ECO:0000256" key="6">
    <source>
        <dbReference type="ARBA" id="ARBA00022840"/>
    </source>
</evidence>
<evidence type="ECO:0000256" key="5">
    <source>
        <dbReference type="ARBA" id="ARBA00022741"/>
    </source>
</evidence>
<dbReference type="GO" id="GO:0006508">
    <property type="term" value="P:proteolysis"/>
    <property type="evidence" value="ECO:0007669"/>
    <property type="project" value="InterPro"/>
</dbReference>
<dbReference type="InterPro" id="IPR003439">
    <property type="entry name" value="ABC_transporter-like_ATP-bd"/>
</dbReference>
<dbReference type="GO" id="GO:0005524">
    <property type="term" value="F:ATP binding"/>
    <property type="evidence" value="ECO:0007669"/>
    <property type="project" value="UniProtKB-KW"/>
</dbReference>
<dbReference type="CDD" id="cd18587">
    <property type="entry name" value="ABC_6TM_LapB_like"/>
    <property type="match status" value="1"/>
</dbReference>
<dbReference type="InterPro" id="IPR003593">
    <property type="entry name" value="AAA+_ATPase"/>
</dbReference>
<keyword evidence="14" id="KW-1185">Reference proteome</keyword>
<dbReference type="GO" id="GO:0140359">
    <property type="term" value="F:ABC-type transporter activity"/>
    <property type="evidence" value="ECO:0007669"/>
    <property type="project" value="InterPro"/>
</dbReference>
<evidence type="ECO:0000259" key="12">
    <source>
        <dbReference type="PROSITE" id="PS50990"/>
    </source>
</evidence>
<dbReference type="CDD" id="cd02421">
    <property type="entry name" value="Peptidase_C39_likeD"/>
    <property type="match status" value="1"/>
</dbReference>
<dbReference type="PROSITE" id="PS50929">
    <property type="entry name" value="ABC_TM1F"/>
    <property type="match status" value="1"/>
</dbReference>
<dbReference type="InterPro" id="IPR039421">
    <property type="entry name" value="Type_1_exporter"/>
</dbReference>
<feature type="domain" description="Peptidase C39" evidence="12">
    <location>
        <begin position="22"/>
        <end position="146"/>
    </location>
</feature>
<dbReference type="Gene3D" id="3.90.70.10">
    <property type="entry name" value="Cysteine proteinases"/>
    <property type="match status" value="1"/>
</dbReference>
<keyword evidence="6 13" id="KW-0067">ATP-binding</keyword>
<dbReference type="InterPro" id="IPR027417">
    <property type="entry name" value="P-loop_NTPase"/>
</dbReference>
<evidence type="ECO:0000256" key="7">
    <source>
        <dbReference type="ARBA" id="ARBA00022989"/>
    </source>
</evidence>
<evidence type="ECO:0000256" key="8">
    <source>
        <dbReference type="ARBA" id="ARBA00023136"/>
    </source>
</evidence>
<dbReference type="SMART" id="SM00382">
    <property type="entry name" value="AAA"/>
    <property type="match status" value="1"/>
</dbReference>
<evidence type="ECO:0000256" key="3">
    <source>
        <dbReference type="ARBA" id="ARBA00022475"/>
    </source>
</evidence>
<dbReference type="RefSeq" id="WP_083220873.1">
    <property type="nucleotide sequence ID" value="NZ_MARB01000026.1"/>
</dbReference>
<evidence type="ECO:0000313" key="13">
    <source>
        <dbReference type="EMBL" id="ODJ86182.1"/>
    </source>
</evidence>
<comment type="subcellular location">
    <subcellularLocation>
        <location evidence="1">Cell membrane</location>
        <topology evidence="1">Multi-pass membrane protein</topology>
    </subcellularLocation>
</comment>
<dbReference type="InterPro" id="IPR017750">
    <property type="entry name" value="ATPase_T1SS"/>
</dbReference>
<dbReference type="EMBL" id="MARB01000026">
    <property type="protein sequence ID" value="ODJ86182.1"/>
    <property type="molecule type" value="Genomic_DNA"/>
</dbReference>
<dbReference type="PANTHER" id="PTHR24221">
    <property type="entry name" value="ATP-BINDING CASSETTE SUB-FAMILY B"/>
    <property type="match status" value="1"/>
</dbReference>
<dbReference type="AlphaFoldDB" id="A0A7Z0VIF6"/>
<keyword evidence="7 9" id="KW-1133">Transmembrane helix</keyword>
<evidence type="ECO:0000259" key="11">
    <source>
        <dbReference type="PROSITE" id="PS50929"/>
    </source>
</evidence>
<evidence type="ECO:0000256" key="1">
    <source>
        <dbReference type="ARBA" id="ARBA00004651"/>
    </source>
</evidence>
<dbReference type="PROSITE" id="PS50990">
    <property type="entry name" value="PEPTIDASE_C39"/>
    <property type="match status" value="1"/>
</dbReference>
<feature type="domain" description="ABC transporter" evidence="10">
    <location>
        <begin position="494"/>
        <end position="729"/>
    </location>
</feature>
<comment type="caution">
    <text evidence="13">The sequence shown here is derived from an EMBL/GenBank/DDBJ whole genome shotgun (WGS) entry which is preliminary data.</text>
</comment>
<keyword evidence="8 9" id="KW-0472">Membrane</keyword>
<dbReference type="SUPFAM" id="SSF52540">
    <property type="entry name" value="P-loop containing nucleoside triphosphate hydrolases"/>
    <property type="match status" value="1"/>
</dbReference>
<dbReference type="Pfam" id="PF00664">
    <property type="entry name" value="ABC_membrane"/>
    <property type="match status" value="1"/>
</dbReference>
<dbReference type="GO" id="GO:0008233">
    <property type="term" value="F:peptidase activity"/>
    <property type="evidence" value="ECO:0007669"/>
    <property type="project" value="InterPro"/>
</dbReference>
<dbReference type="InterPro" id="IPR011527">
    <property type="entry name" value="ABC1_TM_dom"/>
</dbReference>
<accession>A0A7Z0VIF6</accession>
<evidence type="ECO:0000256" key="9">
    <source>
        <dbReference type="SAM" id="Phobius"/>
    </source>
</evidence>
<dbReference type="Pfam" id="PF03412">
    <property type="entry name" value="Peptidase_C39"/>
    <property type="match status" value="1"/>
</dbReference>
<dbReference type="InterPro" id="IPR005074">
    <property type="entry name" value="Peptidase_C39"/>
</dbReference>
<organism evidence="13 14">
    <name type="scientific">Candidatus Thiodiazotropha endolucinida</name>
    <dbReference type="NCBI Taxonomy" id="1655433"/>
    <lineage>
        <taxon>Bacteria</taxon>
        <taxon>Pseudomonadati</taxon>
        <taxon>Pseudomonadota</taxon>
        <taxon>Gammaproteobacteria</taxon>
        <taxon>Chromatiales</taxon>
        <taxon>Sedimenticolaceae</taxon>
        <taxon>Candidatus Thiodiazotropha</taxon>
    </lineage>
</organism>
<feature type="transmembrane region" description="Helical" evidence="9">
    <location>
        <begin position="318"/>
        <end position="335"/>
    </location>
</feature>
<dbReference type="PANTHER" id="PTHR24221:SF248">
    <property type="entry name" value="ABC TRANSPORTER TRANSMEMBRANE REGION"/>
    <property type="match status" value="1"/>
</dbReference>
<dbReference type="GO" id="GO:0034040">
    <property type="term" value="F:ATPase-coupled lipid transmembrane transporter activity"/>
    <property type="evidence" value="ECO:0007669"/>
    <property type="project" value="TreeGrafter"/>
</dbReference>
<name>A0A7Z0VIF6_9GAMM</name>
<dbReference type="GO" id="GO:0016887">
    <property type="term" value="F:ATP hydrolysis activity"/>
    <property type="evidence" value="ECO:0007669"/>
    <property type="project" value="InterPro"/>
</dbReference>
<keyword evidence="5" id="KW-0547">Nucleotide-binding</keyword>